<accession>A0A1Q8SV56</accession>
<proteinExistence type="predicted"/>
<dbReference type="RefSeq" id="WP_075568971.1">
    <property type="nucleotide sequence ID" value="NZ_MSDO01000004.1"/>
</dbReference>
<reference evidence="1 2" key="1">
    <citation type="submission" date="2016-12" db="EMBL/GenBank/DDBJ databases">
        <title>Draft genome sequences of strains Salinicola socius SMB35, Salinicola sp. MH3R3-1 and Chromohalobacter sp. SMB17 from the Verkhnekamsk potash mining region of Russia.</title>
        <authorList>
            <person name="Mavrodi D.V."/>
            <person name="Olsson B.E."/>
            <person name="Korsakova E.S."/>
            <person name="Pyankova A."/>
            <person name="Mavrodi O.V."/>
            <person name="Plotnikova E.G."/>
        </authorList>
    </citation>
    <scope>NUCLEOTIDE SEQUENCE [LARGE SCALE GENOMIC DNA]</scope>
    <source>
        <strain evidence="1 2">SMB35</strain>
    </source>
</reference>
<organism evidence="1 2">
    <name type="scientific">Salinicola socius</name>
    <dbReference type="NCBI Taxonomy" id="404433"/>
    <lineage>
        <taxon>Bacteria</taxon>
        <taxon>Pseudomonadati</taxon>
        <taxon>Pseudomonadota</taxon>
        <taxon>Gammaproteobacteria</taxon>
        <taxon>Oceanospirillales</taxon>
        <taxon>Halomonadaceae</taxon>
        <taxon>Salinicola</taxon>
    </lineage>
</organism>
<dbReference type="STRING" id="404433.BTW07_04460"/>
<name>A0A1Q8SV56_9GAMM</name>
<dbReference type="AlphaFoldDB" id="A0A1Q8SV56"/>
<gene>
    <name evidence="1" type="ORF">BTW07_04460</name>
</gene>
<evidence type="ECO:0000313" key="1">
    <source>
        <dbReference type="EMBL" id="OLO05287.1"/>
    </source>
</evidence>
<comment type="caution">
    <text evidence="1">The sequence shown here is derived from an EMBL/GenBank/DDBJ whole genome shotgun (WGS) entry which is preliminary data.</text>
</comment>
<keyword evidence="2" id="KW-1185">Reference proteome</keyword>
<protein>
    <submittedName>
        <fullName evidence="1">Uncharacterized protein</fullName>
    </submittedName>
</protein>
<dbReference type="EMBL" id="MSDO01000004">
    <property type="protein sequence ID" value="OLO05287.1"/>
    <property type="molecule type" value="Genomic_DNA"/>
</dbReference>
<dbReference type="Proteomes" id="UP000186878">
    <property type="component" value="Unassembled WGS sequence"/>
</dbReference>
<evidence type="ECO:0000313" key="2">
    <source>
        <dbReference type="Proteomes" id="UP000186878"/>
    </source>
</evidence>
<sequence length="151" mass="16872">MWLSWITLVGVLTIKSVIRELMMKLKTLLLAALFPCFALADDLDNDQAIALFKSNKEDIGILANMARNCSDTLDDGLFNLAERRCLPFMKSFFEFYATVKPAVDFSNESYEGGIPQFCAQDDELGDICGDMATIMLAYSKTIKAERLGAFE</sequence>